<dbReference type="EMBL" id="JAIBSC010000003">
    <property type="protein sequence ID" value="KAH1911210.1"/>
    <property type="molecule type" value="Genomic_DNA"/>
</dbReference>
<dbReference type="PANTHER" id="PTHR36205:SF4">
    <property type="match status" value="1"/>
</dbReference>
<proteinExistence type="predicted"/>
<accession>A0A9P8NQ87</accession>
<dbReference type="PANTHER" id="PTHR36205">
    <property type="entry name" value="CHROMOSOME 19, WHOLE GENOME SHOTGUN SEQUENCE"/>
    <property type="match status" value="1"/>
</dbReference>
<comment type="caution">
    <text evidence="1">The sequence shown here is derived from an EMBL/GenBank/DDBJ whole genome shotgun (WGS) entry which is preliminary data.</text>
</comment>
<dbReference type="AlphaFoldDB" id="A0A9P8NQ87"/>
<evidence type="ECO:0000313" key="2">
    <source>
        <dbReference type="Proteomes" id="UP000813423"/>
    </source>
</evidence>
<sequence length="603" mass="70379">MQDNKILKSLDSKSHKSNSRLSVLRPDTINGWTRDLKPSDDDAPFAHEPAGLGTLRDVREEKFYKGGTATLSPVNGSLQIEPAIYDPYPEYNSAEWRRFWKGRQHFPFPMYGSYDALGLDGFSCMDRYTRFGAYGYSGTDSQLQGARPLPPVDWKKVNWRTLQEECFERNSDRYESAKQSLSMHSLPLTSVSHETLPRYSRLDQSLPQFKPRSAVILRAWHDMPWTENMKHYVRSLVMELSLHTGSEYQVFILTHVKDNNIPIYAVNGDDNAQRLKEKYMPKEFHDMTILFNDHTLESWYPAIEEHRPQYQHLQPLQIFSQVFSDFDYYWQLEMDSRISGHSYHFFEKAADFARNQPRKYLWERNAYFYIPGAHGPRPPVAHPRDDHYEWGVGEEADFMLFLPIFDPVDTKWTYPTMIWNLSERDPRRAAPITMGRYSKTLMDAIHSAQVGQGIGLASEMTAPSFALWHGLKAVQVPHPIYSDGKWTPKELNRIVNKGSPEKMNGGPDSIWNWNHEYDHILFRTSYMFTTQTAEDLYRRWLGYVVDPHQYTDGSYHQDPQGRNWFDNGDLREDLYGRLCLPNMFLHTIKNTAPKKGREMAVPV</sequence>
<dbReference type="Proteomes" id="UP000813423">
    <property type="component" value="Unassembled WGS sequence"/>
</dbReference>
<organism evidence="1 2">
    <name type="scientific">Aspergillus fumigatus</name>
    <name type="common">Neosartorya fumigata</name>
    <dbReference type="NCBI Taxonomy" id="746128"/>
    <lineage>
        <taxon>Eukaryota</taxon>
        <taxon>Fungi</taxon>
        <taxon>Dikarya</taxon>
        <taxon>Ascomycota</taxon>
        <taxon>Pezizomycotina</taxon>
        <taxon>Eurotiomycetes</taxon>
        <taxon>Eurotiomycetidae</taxon>
        <taxon>Eurotiales</taxon>
        <taxon>Aspergillaceae</taxon>
        <taxon>Aspergillus</taxon>
        <taxon>Aspergillus subgen. Fumigati</taxon>
    </lineage>
</organism>
<reference evidence="1" key="1">
    <citation type="submission" date="2021-08" db="EMBL/GenBank/DDBJ databases">
        <title>Global Aspergillus fumigatus from environmental and clinical sources.</title>
        <authorList>
            <person name="Barber A."/>
            <person name="Sae-Ong T."/>
        </authorList>
    </citation>
    <scope>NUCLEOTIDE SEQUENCE</scope>
    <source>
        <strain evidence="1">NRZ-2016-071</strain>
    </source>
</reference>
<evidence type="ECO:0000313" key="1">
    <source>
        <dbReference type="EMBL" id="KAH1911210.1"/>
    </source>
</evidence>
<gene>
    <name evidence="1" type="ORF">KXV57_004612</name>
</gene>
<dbReference type="InterPro" id="IPR021822">
    <property type="entry name" value="DUF3405"/>
</dbReference>
<name>A0A9P8NQ87_ASPFM</name>
<protein>
    <submittedName>
        <fullName evidence="1">Uncharacterized protein</fullName>
    </submittedName>
</protein>
<dbReference type="Pfam" id="PF11885">
    <property type="entry name" value="DUF3405"/>
    <property type="match status" value="1"/>
</dbReference>